<dbReference type="PANTHER" id="PTHR10015:SF377">
    <property type="entry name" value="HEAT STRESS TRANSCRIPTION FACTOR A-5"/>
    <property type="match status" value="1"/>
</dbReference>
<dbReference type="GO" id="GO:0003700">
    <property type="term" value="F:DNA-binding transcription factor activity"/>
    <property type="evidence" value="ECO:0007669"/>
    <property type="project" value="TreeGrafter"/>
</dbReference>
<dbReference type="GO" id="GO:0000978">
    <property type="term" value="F:RNA polymerase II cis-regulatory region sequence-specific DNA binding"/>
    <property type="evidence" value="ECO:0007669"/>
    <property type="project" value="TreeGrafter"/>
</dbReference>
<dbReference type="AlphaFoldDB" id="A0AAD8I9U3"/>
<dbReference type="GO" id="GO:0006357">
    <property type="term" value="P:regulation of transcription by RNA polymerase II"/>
    <property type="evidence" value="ECO:0007669"/>
    <property type="project" value="TreeGrafter"/>
</dbReference>
<reference evidence="3" key="2">
    <citation type="submission" date="2023-05" db="EMBL/GenBank/DDBJ databases">
        <authorList>
            <person name="Schelkunov M.I."/>
        </authorList>
    </citation>
    <scope>NUCLEOTIDE SEQUENCE</scope>
    <source>
        <strain evidence="3">Hsosn_3</strain>
        <tissue evidence="3">Leaf</tissue>
    </source>
</reference>
<evidence type="ECO:0000256" key="1">
    <source>
        <dbReference type="SAM" id="Coils"/>
    </source>
</evidence>
<dbReference type="EMBL" id="JAUIZM010000006">
    <property type="protein sequence ID" value="KAK1381146.1"/>
    <property type="molecule type" value="Genomic_DNA"/>
</dbReference>
<keyword evidence="1" id="KW-0175">Coiled coil</keyword>
<name>A0AAD8I9U3_9APIA</name>
<keyword evidence="4" id="KW-1185">Reference proteome</keyword>
<feature type="compositionally biased region" description="Basic and acidic residues" evidence="2">
    <location>
        <begin position="386"/>
        <end position="397"/>
    </location>
</feature>
<evidence type="ECO:0000313" key="4">
    <source>
        <dbReference type="Proteomes" id="UP001237642"/>
    </source>
</evidence>
<accession>A0AAD8I9U3</accession>
<gene>
    <name evidence="3" type="ORF">POM88_027890</name>
</gene>
<feature type="region of interest" description="Disordered" evidence="2">
    <location>
        <begin position="344"/>
        <end position="410"/>
    </location>
</feature>
<comment type="caution">
    <text evidence="3">The sequence shown here is derived from an EMBL/GenBank/DDBJ whole genome shotgun (WGS) entry which is preliminary data.</text>
</comment>
<evidence type="ECO:0000313" key="3">
    <source>
        <dbReference type="EMBL" id="KAK1381146.1"/>
    </source>
</evidence>
<dbReference type="InterPro" id="IPR036388">
    <property type="entry name" value="WH-like_DNA-bd_sf"/>
</dbReference>
<dbReference type="Proteomes" id="UP001237642">
    <property type="component" value="Unassembled WGS sequence"/>
</dbReference>
<dbReference type="PANTHER" id="PTHR10015">
    <property type="entry name" value="HEAT SHOCK TRANSCRIPTION FACTOR"/>
    <property type="match status" value="1"/>
</dbReference>
<organism evidence="3 4">
    <name type="scientific">Heracleum sosnowskyi</name>
    <dbReference type="NCBI Taxonomy" id="360622"/>
    <lineage>
        <taxon>Eukaryota</taxon>
        <taxon>Viridiplantae</taxon>
        <taxon>Streptophyta</taxon>
        <taxon>Embryophyta</taxon>
        <taxon>Tracheophyta</taxon>
        <taxon>Spermatophyta</taxon>
        <taxon>Magnoliopsida</taxon>
        <taxon>eudicotyledons</taxon>
        <taxon>Gunneridae</taxon>
        <taxon>Pentapetalae</taxon>
        <taxon>asterids</taxon>
        <taxon>campanulids</taxon>
        <taxon>Apiales</taxon>
        <taxon>Apiaceae</taxon>
        <taxon>Apioideae</taxon>
        <taxon>apioid superclade</taxon>
        <taxon>Tordylieae</taxon>
        <taxon>Tordyliinae</taxon>
        <taxon>Heracleum</taxon>
    </lineage>
</organism>
<evidence type="ECO:0000256" key="2">
    <source>
        <dbReference type="SAM" id="MobiDB-lite"/>
    </source>
</evidence>
<feature type="coiled-coil region" evidence="1">
    <location>
        <begin position="75"/>
        <end position="102"/>
    </location>
</feature>
<dbReference type="Gene3D" id="1.10.10.10">
    <property type="entry name" value="Winged helix-like DNA-binding domain superfamily/Winged helix DNA-binding domain"/>
    <property type="match status" value="1"/>
</dbReference>
<dbReference type="GO" id="GO:0005634">
    <property type="term" value="C:nucleus"/>
    <property type="evidence" value="ECO:0007669"/>
    <property type="project" value="TreeGrafter"/>
</dbReference>
<proteinExistence type="predicted"/>
<sequence length="410" mass="46177">MTSQFIVLKLNQAERSGMHTIPWGHQGFRKIDPERWEFANEHFVQDQKHLLENIHRRKPIHSHSNPPSSTVDPERAAFEEEIDKISREKTSLEANLLRIKQQPPSAKHQLEEWTPRLVAMEQRQEKLLAFLEKVVQNPDFVEHLAHSQVLREDSFVNNHSFSRPEFGNIFHQDFTNKLTLELSPAVSDINLVSHSTRSSSEDGESPQRVSEGAIKDALMRSDGTVYAPETLELSDTSTSFTFNMDSSLSQKGGSCNSPKLQSLQQCLSSSEEGEGHISCQLNLTLASSSLHANKSQYSARFSQDGGKSLESKSIVSGNEVEFRLPEKSKNYSSDEANLSSLHATATKNQEPVNPPPRVNDVFWEQFLTERPGTSETEQASPLARPNLHDEQEGRKSENQISRSTVDHLSL</sequence>
<dbReference type="GO" id="GO:0034605">
    <property type="term" value="P:cellular response to heat"/>
    <property type="evidence" value="ECO:0007669"/>
    <property type="project" value="TreeGrafter"/>
</dbReference>
<protein>
    <submittedName>
        <fullName evidence="3">Heat stress transcription factor A-5</fullName>
    </submittedName>
</protein>
<reference evidence="3" key="1">
    <citation type="submission" date="2023-02" db="EMBL/GenBank/DDBJ databases">
        <title>Genome of toxic invasive species Heracleum sosnowskyi carries increased number of genes despite the absence of recent whole-genome duplications.</title>
        <authorList>
            <person name="Schelkunov M."/>
            <person name="Shtratnikova V."/>
            <person name="Makarenko M."/>
            <person name="Klepikova A."/>
            <person name="Omelchenko D."/>
            <person name="Novikova G."/>
            <person name="Obukhova E."/>
            <person name="Bogdanov V."/>
            <person name="Penin A."/>
            <person name="Logacheva M."/>
        </authorList>
    </citation>
    <scope>NUCLEOTIDE SEQUENCE</scope>
    <source>
        <strain evidence="3">Hsosn_3</strain>
        <tissue evidence="3">Leaf</tissue>
    </source>
</reference>